<dbReference type="PANTHER" id="PTHR32282">
    <property type="entry name" value="BINDING PROTEIN TRANSPEPTIDASE, PUTATIVE-RELATED"/>
    <property type="match status" value="1"/>
</dbReference>
<evidence type="ECO:0000256" key="14">
    <source>
        <dbReference type="ARBA" id="ARBA00022960"/>
    </source>
</evidence>
<evidence type="ECO:0000256" key="6">
    <source>
        <dbReference type="ARBA" id="ARBA00012448"/>
    </source>
</evidence>
<dbReference type="InterPro" id="IPR023346">
    <property type="entry name" value="Lysozyme-like_dom_sf"/>
</dbReference>
<feature type="compositionally biased region" description="Low complexity" evidence="26">
    <location>
        <begin position="663"/>
        <end position="698"/>
    </location>
</feature>
<keyword evidence="11" id="KW-0808">Transferase</keyword>
<comment type="similarity">
    <text evidence="5">In the N-terminal section; belongs to the glycosyltransferase 51 family.</text>
</comment>
<dbReference type="EC" id="3.4.16.4" evidence="6"/>
<dbReference type="EC" id="2.4.99.28" evidence="23"/>
<evidence type="ECO:0000256" key="11">
    <source>
        <dbReference type="ARBA" id="ARBA00022679"/>
    </source>
</evidence>
<evidence type="ECO:0000256" key="2">
    <source>
        <dbReference type="ARBA" id="ARBA00004401"/>
    </source>
</evidence>
<keyword evidence="9" id="KW-0645">Protease</keyword>
<dbReference type="Pfam" id="PF00912">
    <property type="entry name" value="Transgly"/>
    <property type="match status" value="1"/>
</dbReference>
<keyword evidence="10" id="KW-0328">Glycosyltransferase</keyword>
<dbReference type="GO" id="GO:0005886">
    <property type="term" value="C:plasma membrane"/>
    <property type="evidence" value="ECO:0007669"/>
    <property type="project" value="UniProtKB-SubCell"/>
</dbReference>
<evidence type="ECO:0000256" key="1">
    <source>
        <dbReference type="ARBA" id="ARBA00002624"/>
    </source>
</evidence>
<comment type="catalytic activity">
    <reaction evidence="22">
        <text>Preferential cleavage: (Ac)2-L-Lys-D-Ala-|-D-Ala. Also transpeptidation of peptidyl-alanyl moieties that are N-acyl substituents of D-alanine.</text>
        <dbReference type="EC" id="3.4.16.4"/>
    </reaction>
</comment>
<evidence type="ECO:0000256" key="23">
    <source>
        <dbReference type="ARBA" id="ARBA00044770"/>
    </source>
</evidence>
<evidence type="ECO:0000256" key="10">
    <source>
        <dbReference type="ARBA" id="ARBA00022676"/>
    </source>
</evidence>
<dbReference type="InterPro" id="IPR050396">
    <property type="entry name" value="Glycosyltr_51/Transpeptidase"/>
</dbReference>
<evidence type="ECO:0000256" key="16">
    <source>
        <dbReference type="ARBA" id="ARBA00022984"/>
    </source>
</evidence>
<sequence>MWRFSWVRLVGWLVALFILLGMGWGGYEVYAAIRDLPPWQIDSVPLVAPSTLYAADGTPFASLGRGTFIPVTEKEIPLVVKQAFVAAEDNRFYQHHGIDIWGILRAAWYDLLNRKIVQGGSTITQQLAKNAFLTPSRTFKRKIQEVFLAIQLERHYTKDEILTFYLNRIYFGEGAWGIGAAAKTYFDKKVEDLTPAEAAMLAGLVRAPSYYDPFRNPEGALARRNTVLQQMEECGFLTPEQVAKAKAEPLGLKRGLIYKPKCPYPDFVDYVIATVGERFGESALFRGGLKIYTTLDIRAQRAAEAAVRNNAFYPTTVRDSQGLLQPQAAVVLLDPNTGAIRAMVGGREHVVSRQFNRAYQAYRQPGSAIKPILDYAPAIEYLGMSPSSVVVDEPVRFGSYEPRNYDGRYRGPITLQDALAYSVNVVAVKLLHMVGLERAAAFADKLGIKVDPTKDGLAAALGGLYHGVSPLQMAAAYAAFANGGYYVHPFAVTKIVQPDGSILAEYHPELRPVMKPTTAAAIATMLKAAVQYGTGTKARIDDLAAGKTGTTDEGKDLWFCGWVPRMVGVVWIGWDMNRPMPGAYGGDYCARMWRQIMVQALDLQPTSTVAPPPPAPSVPSTAPTEPPNSTATPAPSAPEKPSPTPEKPTAPTTPTSPAPAVPGQPGQPAQPVQPGQPEQPKQPEQPGQPKQPGQSEQPTQPPPKLPTTIQGASGHG</sequence>
<keyword evidence="20" id="KW-0511">Multifunctional enzyme</keyword>
<dbReference type="InterPro" id="IPR036950">
    <property type="entry name" value="PBP_transglycosylase"/>
</dbReference>
<dbReference type="NCBIfam" id="TIGR02074">
    <property type="entry name" value="PBP_1a_fam"/>
    <property type="match status" value="1"/>
</dbReference>
<evidence type="ECO:0000313" key="30">
    <source>
        <dbReference type="Proteomes" id="UP000256329"/>
    </source>
</evidence>
<keyword evidence="19" id="KW-0046">Antibiotic resistance</keyword>
<dbReference type="PANTHER" id="PTHR32282:SF33">
    <property type="entry name" value="PEPTIDOGLYCAN GLYCOSYLTRANSFERASE"/>
    <property type="match status" value="1"/>
</dbReference>
<dbReference type="GO" id="GO:0071555">
    <property type="term" value="P:cell wall organization"/>
    <property type="evidence" value="ECO:0007669"/>
    <property type="project" value="UniProtKB-KW"/>
</dbReference>
<comment type="caution">
    <text evidence="29">The sequence shown here is derived from an EMBL/GenBank/DDBJ whole genome shotgun (WGS) entry which is preliminary data.</text>
</comment>
<evidence type="ECO:0000256" key="24">
    <source>
        <dbReference type="ARBA" id="ARBA00049902"/>
    </source>
</evidence>
<comment type="function">
    <text evidence="1">Cell wall formation. Synthesis of cross-linked peptidoglycan from the lipid intermediates. The enzyme has a penicillin-insensitive transglycosylase N-terminal domain (formation of linear glycan strands) and a penicillin-sensitive transpeptidase C-terminal domain (cross-linking of the peptide subunits).</text>
</comment>
<dbReference type="Gene3D" id="3.40.710.10">
    <property type="entry name" value="DD-peptidase/beta-lactamase superfamily"/>
    <property type="match status" value="1"/>
</dbReference>
<evidence type="ECO:0000256" key="26">
    <source>
        <dbReference type="SAM" id="MobiDB-lite"/>
    </source>
</evidence>
<dbReference type="Gene3D" id="1.10.3810.10">
    <property type="entry name" value="Biosynthetic peptidoglycan transglycosylase-like"/>
    <property type="match status" value="1"/>
</dbReference>
<dbReference type="GO" id="GO:0046677">
    <property type="term" value="P:response to antibiotic"/>
    <property type="evidence" value="ECO:0007669"/>
    <property type="project" value="UniProtKB-KW"/>
</dbReference>
<dbReference type="InterPro" id="IPR012338">
    <property type="entry name" value="Beta-lactam/transpept-like"/>
</dbReference>
<keyword evidence="16" id="KW-0573">Peptidoglycan synthesis</keyword>
<dbReference type="GO" id="GO:0008955">
    <property type="term" value="F:peptidoglycan glycosyltransferase activity"/>
    <property type="evidence" value="ECO:0007669"/>
    <property type="project" value="UniProtKB-EC"/>
</dbReference>
<evidence type="ECO:0000256" key="15">
    <source>
        <dbReference type="ARBA" id="ARBA00022968"/>
    </source>
</evidence>
<keyword evidence="12" id="KW-0812">Transmembrane</keyword>
<keyword evidence="8" id="KW-0121">Carboxypeptidase</keyword>
<dbReference type="FunFam" id="1.10.3810.10:FF:000001">
    <property type="entry name" value="Penicillin-binding protein 1A"/>
    <property type="match status" value="1"/>
</dbReference>
<dbReference type="Proteomes" id="UP000256329">
    <property type="component" value="Unassembled WGS sequence"/>
</dbReference>
<dbReference type="GO" id="GO:0008658">
    <property type="term" value="F:penicillin binding"/>
    <property type="evidence" value="ECO:0007669"/>
    <property type="project" value="InterPro"/>
</dbReference>
<evidence type="ECO:0000256" key="4">
    <source>
        <dbReference type="ARBA" id="ARBA00007090"/>
    </source>
</evidence>
<keyword evidence="21" id="KW-0961">Cell wall biogenesis/degradation</keyword>
<protein>
    <recommendedName>
        <fullName evidence="7">Penicillin-binding protein 1A</fullName>
        <ecNumber evidence="23">2.4.99.28</ecNumber>
        <ecNumber evidence="6">3.4.16.4</ecNumber>
    </recommendedName>
</protein>
<comment type="catalytic activity">
    <reaction evidence="24">
        <text>[GlcNAc-(1-&gt;4)-Mur2Ac(oyl-L-Ala-gamma-D-Glu-L-Lys-D-Ala-D-Ala)](n)-di-trans,octa-cis-undecaprenyl diphosphate + beta-D-GlcNAc-(1-&gt;4)-Mur2Ac(oyl-L-Ala-gamma-D-Glu-L-Lys-D-Ala-D-Ala)-di-trans,octa-cis-undecaprenyl diphosphate = [GlcNAc-(1-&gt;4)-Mur2Ac(oyl-L-Ala-gamma-D-Glu-L-Lys-D-Ala-D-Ala)](n+1)-di-trans,octa-cis-undecaprenyl diphosphate + di-trans,octa-cis-undecaprenyl diphosphate + H(+)</text>
        <dbReference type="Rhea" id="RHEA:23708"/>
        <dbReference type="Rhea" id="RHEA-COMP:9602"/>
        <dbReference type="Rhea" id="RHEA-COMP:9603"/>
        <dbReference type="ChEBI" id="CHEBI:15378"/>
        <dbReference type="ChEBI" id="CHEBI:58405"/>
        <dbReference type="ChEBI" id="CHEBI:60033"/>
        <dbReference type="ChEBI" id="CHEBI:78435"/>
        <dbReference type="EC" id="2.4.99.28"/>
    </reaction>
</comment>
<evidence type="ECO:0000256" key="3">
    <source>
        <dbReference type="ARBA" id="ARBA00004752"/>
    </source>
</evidence>
<feature type="domain" description="Penicillin-binding protein transpeptidase" evidence="27">
    <location>
        <begin position="329"/>
        <end position="597"/>
    </location>
</feature>
<dbReference type="GO" id="GO:0009252">
    <property type="term" value="P:peptidoglycan biosynthetic process"/>
    <property type="evidence" value="ECO:0007669"/>
    <property type="project" value="UniProtKB-UniPathway"/>
</dbReference>
<keyword evidence="18" id="KW-0472">Membrane</keyword>
<evidence type="ECO:0000259" key="28">
    <source>
        <dbReference type="Pfam" id="PF00912"/>
    </source>
</evidence>
<dbReference type="SUPFAM" id="SSF56601">
    <property type="entry name" value="beta-lactamase/transpeptidase-like"/>
    <property type="match status" value="1"/>
</dbReference>
<evidence type="ECO:0000256" key="18">
    <source>
        <dbReference type="ARBA" id="ARBA00023136"/>
    </source>
</evidence>
<feature type="domain" description="Glycosyl transferase family 51" evidence="28">
    <location>
        <begin position="68"/>
        <end position="232"/>
    </location>
</feature>
<feature type="compositionally biased region" description="Low complexity" evidence="26">
    <location>
        <begin position="618"/>
        <end position="634"/>
    </location>
</feature>
<dbReference type="AlphaFoldDB" id="A0A3D8P264"/>
<gene>
    <name evidence="29" type="ORF">DXX99_07775</name>
</gene>
<evidence type="ECO:0000256" key="12">
    <source>
        <dbReference type="ARBA" id="ARBA00022692"/>
    </source>
</evidence>
<evidence type="ECO:0000256" key="17">
    <source>
        <dbReference type="ARBA" id="ARBA00022989"/>
    </source>
</evidence>
<dbReference type="Pfam" id="PF00905">
    <property type="entry name" value="Transpeptidase"/>
    <property type="match status" value="1"/>
</dbReference>
<evidence type="ECO:0000256" key="8">
    <source>
        <dbReference type="ARBA" id="ARBA00022645"/>
    </source>
</evidence>
<evidence type="ECO:0000256" key="9">
    <source>
        <dbReference type="ARBA" id="ARBA00022670"/>
    </source>
</evidence>
<dbReference type="GO" id="GO:0009002">
    <property type="term" value="F:serine-type D-Ala-D-Ala carboxypeptidase activity"/>
    <property type="evidence" value="ECO:0007669"/>
    <property type="project" value="UniProtKB-EC"/>
</dbReference>
<evidence type="ECO:0000256" key="22">
    <source>
        <dbReference type="ARBA" id="ARBA00034000"/>
    </source>
</evidence>
<dbReference type="InterPro" id="IPR001264">
    <property type="entry name" value="Glyco_trans_51"/>
</dbReference>
<dbReference type="GO" id="GO:0008360">
    <property type="term" value="P:regulation of cell shape"/>
    <property type="evidence" value="ECO:0007669"/>
    <property type="project" value="UniProtKB-KW"/>
</dbReference>
<comment type="subcellular location">
    <subcellularLocation>
        <location evidence="2">Cell membrane</location>
        <topology evidence="2">Single-pass type II membrane protein</topology>
    </subcellularLocation>
</comment>
<evidence type="ECO:0000256" key="5">
    <source>
        <dbReference type="ARBA" id="ARBA00007739"/>
    </source>
</evidence>
<evidence type="ECO:0000256" key="13">
    <source>
        <dbReference type="ARBA" id="ARBA00022801"/>
    </source>
</evidence>
<evidence type="ECO:0000256" key="21">
    <source>
        <dbReference type="ARBA" id="ARBA00023316"/>
    </source>
</evidence>
<evidence type="ECO:0000259" key="27">
    <source>
        <dbReference type="Pfam" id="PF00905"/>
    </source>
</evidence>
<keyword evidence="14" id="KW-0133">Cell shape</keyword>
<feature type="region of interest" description="Disordered" evidence="26">
    <location>
        <begin position="605"/>
        <end position="716"/>
    </location>
</feature>
<evidence type="ECO:0000313" key="29">
    <source>
        <dbReference type="EMBL" id="RDV82305.1"/>
    </source>
</evidence>
<feature type="compositionally biased region" description="Pro residues" evidence="26">
    <location>
        <begin position="635"/>
        <end position="648"/>
    </location>
</feature>
<comment type="similarity">
    <text evidence="4">In the C-terminal section; belongs to the transpeptidase family.</text>
</comment>
<accession>A0A3D8P264</accession>
<reference evidence="29 30" key="1">
    <citation type="submission" date="2018-08" db="EMBL/GenBank/DDBJ databases">
        <title>Form III RuBisCO-mediated autotrophy in Thermodesulfobium bacteria.</title>
        <authorList>
            <person name="Toshchakov S.V."/>
            <person name="Kublanov I.V."/>
            <person name="Frolov E."/>
            <person name="Bonch-Osmolovskaya E.A."/>
            <person name="Tourova T.P."/>
            <person name="Chernych N.A."/>
            <person name="Lebedinsky A.V."/>
        </authorList>
    </citation>
    <scope>NUCLEOTIDE SEQUENCE [LARGE SCALE GENOMIC DNA]</scope>
    <source>
        <strain evidence="29 30">SR</strain>
    </source>
</reference>
<organism evidence="29 30">
    <name type="scientific">Ammonifex thiophilus</name>
    <dbReference type="NCBI Taxonomy" id="444093"/>
    <lineage>
        <taxon>Bacteria</taxon>
        <taxon>Bacillati</taxon>
        <taxon>Bacillota</taxon>
        <taxon>Clostridia</taxon>
        <taxon>Thermoanaerobacterales</taxon>
        <taxon>Thermoanaerobacteraceae</taxon>
        <taxon>Ammonifex</taxon>
    </lineage>
</organism>
<evidence type="ECO:0000256" key="7">
    <source>
        <dbReference type="ARBA" id="ARBA00018638"/>
    </source>
</evidence>
<dbReference type="UniPathway" id="UPA00219"/>
<dbReference type="SUPFAM" id="SSF53955">
    <property type="entry name" value="Lysozyme-like"/>
    <property type="match status" value="1"/>
</dbReference>
<keyword evidence="13" id="KW-0378">Hydrolase</keyword>
<comment type="pathway">
    <text evidence="25">Glycan biosynthesis.</text>
</comment>
<dbReference type="RefSeq" id="WP_115792931.1">
    <property type="nucleotide sequence ID" value="NZ_QSLN01000011.1"/>
</dbReference>
<keyword evidence="15" id="KW-0735">Signal-anchor</keyword>
<dbReference type="GO" id="GO:0030288">
    <property type="term" value="C:outer membrane-bounded periplasmic space"/>
    <property type="evidence" value="ECO:0007669"/>
    <property type="project" value="TreeGrafter"/>
</dbReference>
<evidence type="ECO:0000256" key="25">
    <source>
        <dbReference type="ARBA" id="ARBA00060592"/>
    </source>
</evidence>
<dbReference type="InterPro" id="IPR001460">
    <property type="entry name" value="PCN-bd_Tpept"/>
</dbReference>
<keyword evidence="17" id="KW-1133">Transmembrane helix</keyword>
<comment type="pathway">
    <text evidence="3">Cell wall biogenesis; peptidoglycan biosynthesis.</text>
</comment>
<keyword evidence="30" id="KW-1185">Reference proteome</keyword>
<evidence type="ECO:0000256" key="20">
    <source>
        <dbReference type="ARBA" id="ARBA00023268"/>
    </source>
</evidence>
<dbReference type="OrthoDB" id="9766909at2"/>
<evidence type="ECO:0000256" key="19">
    <source>
        <dbReference type="ARBA" id="ARBA00023251"/>
    </source>
</evidence>
<proteinExistence type="inferred from homology"/>
<name>A0A3D8P264_9THEO</name>
<dbReference type="EMBL" id="QSLN01000011">
    <property type="protein sequence ID" value="RDV82305.1"/>
    <property type="molecule type" value="Genomic_DNA"/>
</dbReference>
<dbReference type="GO" id="GO:0006508">
    <property type="term" value="P:proteolysis"/>
    <property type="evidence" value="ECO:0007669"/>
    <property type="project" value="UniProtKB-KW"/>
</dbReference>